<organism evidence="2 3">
    <name type="scientific">Ewingella americana (strain ATCC 33852 / DSM 4580 / CCUG 14506 / JCM 5911 / LMG 7869 / NCTC 12157 / CDC 1468-78)</name>
    <dbReference type="NCBI Taxonomy" id="910964"/>
    <lineage>
        <taxon>Bacteria</taxon>
        <taxon>Pseudomonadati</taxon>
        <taxon>Pseudomonadota</taxon>
        <taxon>Gammaproteobacteria</taxon>
        <taxon>Enterobacterales</taxon>
        <taxon>Yersiniaceae</taxon>
        <taxon>Ewingella</taxon>
    </lineage>
</organism>
<keyword evidence="3" id="KW-1185">Reference proteome</keyword>
<sequence>MEDCSKKTNDPEVFTCAENNKNVAEKALNQEYTAAKVRIDKAFKADETIKKNYLDVFIEAQRGWLKYRDNQCKLEAHIADENSNPYTVFTNNCIARLDEERTAQIKKIPYDS</sequence>
<dbReference type="AlphaFoldDB" id="A0A085GNY8"/>
<accession>A0A085GNY8</accession>
<proteinExistence type="predicted"/>
<evidence type="ECO:0000313" key="2">
    <source>
        <dbReference type="EMBL" id="KFC85433.1"/>
    </source>
</evidence>
<evidence type="ECO:0000259" key="1">
    <source>
        <dbReference type="Pfam" id="PF07007"/>
    </source>
</evidence>
<dbReference type="Pfam" id="PF07007">
    <property type="entry name" value="LprI"/>
    <property type="match status" value="1"/>
</dbReference>
<protein>
    <recommendedName>
        <fullName evidence="1">Lysozyme inhibitor LprI-like N-terminal domain-containing protein</fullName>
    </recommendedName>
</protein>
<name>A0A085GNY8_EWIA3</name>
<dbReference type="eggNOG" id="COG3755">
    <property type="taxonomic scope" value="Bacteria"/>
</dbReference>
<feature type="domain" description="Lysozyme inhibitor LprI-like N-terminal" evidence="1">
    <location>
        <begin position="4"/>
        <end position="104"/>
    </location>
</feature>
<dbReference type="Proteomes" id="UP000028640">
    <property type="component" value="Unassembled WGS sequence"/>
</dbReference>
<dbReference type="STRING" id="910964.GEAM_0398"/>
<dbReference type="InterPro" id="IPR009739">
    <property type="entry name" value="LprI-like_N"/>
</dbReference>
<evidence type="ECO:0000313" key="3">
    <source>
        <dbReference type="Proteomes" id="UP000028640"/>
    </source>
</evidence>
<gene>
    <name evidence="2" type="ORF">GEAM_0398</name>
</gene>
<dbReference type="Gene3D" id="1.20.1270.180">
    <property type="match status" value="1"/>
</dbReference>
<comment type="caution">
    <text evidence="2">The sequence shown here is derived from an EMBL/GenBank/DDBJ whole genome shotgun (WGS) entry which is preliminary data.</text>
</comment>
<dbReference type="EMBL" id="JMPJ01000018">
    <property type="protein sequence ID" value="KFC85433.1"/>
    <property type="molecule type" value="Genomic_DNA"/>
</dbReference>
<reference evidence="2 3" key="1">
    <citation type="submission" date="2014-05" db="EMBL/GenBank/DDBJ databases">
        <title>ATOL: Assembling a taxonomically balanced genome-scale reconstruction of the evolutionary history of the Enterobacteriaceae.</title>
        <authorList>
            <person name="Plunkett G.III."/>
            <person name="Neeno-Eckwall E.C."/>
            <person name="Glasner J.D."/>
            <person name="Perna N.T."/>
        </authorList>
    </citation>
    <scope>NUCLEOTIDE SEQUENCE [LARGE SCALE GENOMIC DNA]</scope>
    <source>
        <strain evidence="2 3">ATCC 33852</strain>
    </source>
</reference>